<keyword evidence="1" id="KW-1133">Transmembrane helix</keyword>
<protein>
    <submittedName>
        <fullName evidence="2">Uncharacterized protein</fullName>
    </submittedName>
</protein>
<evidence type="ECO:0000256" key="1">
    <source>
        <dbReference type="SAM" id="Phobius"/>
    </source>
</evidence>
<comment type="caution">
    <text evidence="2">The sequence shown here is derived from an EMBL/GenBank/DDBJ whole genome shotgun (WGS) entry which is preliminary data.</text>
</comment>
<reference evidence="2 3" key="1">
    <citation type="submission" date="2021-06" db="EMBL/GenBank/DDBJ databases">
        <authorList>
            <person name="Palmer J.M."/>
        </authorList>
    </citation>
    <scope>NUCLEOTIDE SEQUENCE [LARGE SCALE GENOMIC DNA]</scope>
    <source>
        <strain evidence="2 3">CL_MEX2019</strain>
        <tissue evidence="2">Muscle</tissue>
    </source>
</reference>
<evidence type="ECO:0000313" key="2">
    <source>
        <dbReference type="EMBL" id="MED6265483.1"/>
    </source>
</evidence>
<keyword evidence="3" id="KW-1185">Reference proteome</keyword>
<name>A0ABU7CVF6_9TELE</name>
<dbReference type="EMBL" id="JAHUTJ010003054">
    <property type="protein sequence ID" value="MED6265483.1"/>
    <property type="molecule type" value="Genomic_DNA"/>
</dbReference>
<gene>
    <name evidence="2" type="ORF">CHARACLAT_025916</name>
</gene>
<accession>A0ABU7CVF6</accession>
<evidence type="ECO:0000313" key="3">
    <source>
        <dbReference type="Proteomes" id="UP001352852"/>
    </source>
</evidence>
<organism evidence="2 3">
    <name type="scientific">Characodon lateralis</name>
    <dbReference type="NCBI Taxonomy" id="208331"/>
    <lineage>
        <taxon>Eukaryota</taxon>
        <taxon>Metazoa</taxon>
        <taxon>Chordata</taxon>
        <taxon>Craniata</taxon>
        <taxon>Vertebrata</taxon>
        <taxon>Euteleostomi</taxon>
        <taxon>Actinopterygii</taxon>
        <taxon>Neopterygii</taxon>
        <taxon>Teleostei</taxon>
        <taxon>Neoteleostei</taxon>
        <taxon>Acanthomorphata</taxon>
        <taxon>Ovalentaria</taxon>
        <taxon>Atherinomorphae</taxon>
        <taxon>Cyprinodontiformes</taxon>
        <taxon>Goodeidae</taxon>
        <taxon>Characodon</taxon>
    </lineage>
</organism>
<keyword evidence="1" id="KW-0812">Transmembrane</keyword>
<sequence>MRSWTFFPAYFGISTPLECLLSDLRLSDSGIYQWIVTADGRSNLQTYQLKVRAVGQKTQEETLKSTQRGRYWMCVALGLVVATVVVLLALRYGTNTSCKFNPDHPPFQK</sequence>
<keyword evidence="1" id="KW-0472">Membrane</keyword>
<proteinExistence type="predicted"/>
<feature type="transmembrane region" description="Helical" evidence="1">
    <location>
        <begin position="71"/>
        <end position="92"/>
    </location>
</feature>
<dbReference type="Proteomes" id="UP001352852">
    <property type="component" value="Unassembled WGS sequence"/>
</dbReference>